<dbReference type="Gene3D" id="2.40.50.100">
    <property type="match status" value="1"/>
</dbReference>
<dbReference type="InterPro" id="IPR058781">
    <property type="entry name" value="HH_AprE-like"/>
</dbReference>
<dbReference type="NCBIfam" id="TIGR01843">
    <property type="entry name" value="type_I_hlyD"/>
    <property type="match status" value="1"/>
</dbReference>
<proteinExistence type="inferred from homology"/>
<dbReference type="InterPro" id="IPR010129">
    <property type="entry name" value="T1SS_HlyD"/>
</dbReference>
<keyword evidence="6 9" id="KW-0812">Transmembrane</keyword>
<accession>A0A3N9U700</accession>
<keyword evidence="7 9" id="KW-1133">Transmembrane helix</keyword>
<dbReference type="Pfam" id="PF25994">
    <property type="entry name" value="HH_AprE"/>
    <property type="match status" value="1"/>
</dbReference>
<keyword evidence="14" id="KW-1185">Reference proteome</keyword>
<evidence type="ECO:0000256" key="2">
    <source>
        <dbReference type="ARBA" id="ARBA00009477"/>
    </source>
</evidence>
<gene>
    <name evidence="13" type="ORF">EES38_04625</name>
</gene>
<dbReference type="GO" id="GO:0015031">
    <property type="term" value="P:protein transport"/>
    <property type="evidence" value="ECO:0007669"/>
    <property type="project" value="InterPro"/>
</dbReference>
<dbReference type="Pfam" id="PF26002">
    <property type="entry name" value="Beta-barrel_AprE"/>
    <property type="match status" value="1"/>
</dbReference>
<evidence type="ECO:0000256" key="5">
    <source>
        <dbReference type="ARBA" id="ARBA00022519"/>
    </source>
</evidence>
<comment type="caution">
    <text evidence="13">The sequence shown here is derived from an EMBL/GenBank/DDBJ whole genome shotgun (WGS) entry which is preliminary data.</text>
</comment>
<dbReference type="Gene3D" id="2.40.30.170">
    <property type="match status" value="1"/>
</dbReference>
<comment type="similarity">
    <text evidence="2 9">Belongs to the membrane fusion protein (MFP) (TC 8.A.1) family.</text>
</comment>
<dbReference type="SUPFAM" id="SSF111369">
    <property type="entry name" value="HlyD-like secretion proteins"/>
    <property type="match status" value="1"/>
</dbReference>
<dbReference type="PANTHER" id="PTHR30386">
    <property type="entry name" value="MEMBRANE FUSION SUBUNIT OF EMRAB-TOLC MULTIDRUG EFFLUX PUMP"/>
    <property type="match status" value="1"/>
</dbReference>
<dbReference type="InterPro" id="IPR050739">
    <property type="entry name" value="MFP"/>
</dbReference>
<organism evidence="13 14">
    <name type="scientific">Vibrio viridaestus</name>
    <dbReference type="NCBI Taxonomy" id="2487322"/>
    <lineage>
        <taxon>Bacteria</taxon>
        <taxon>Pseudomonadati</taxon>
        <taxon>Pseudomonadota</taxon>
        <taxon>Gammaproteobacteria</taxon>
        <taxon>Vibrionales</taxon>
        <taxon>Vibrionaceae</taxon>
        <taxon>Vibrio</taxon>
    </lineage>
</organism>
<dbReference type="AlphaFoldDB" id="A0A3N9U700"/>
<reference evidence="13 14" key="1">
    <citation type="submission" date="2018-11" db="EMBL/GenBank/DDBJ databases">
        <title>Vibrio LJC006 sp. nov., isolated from seawater during the bloom of the enteromorpha.</title>
        <authorList>
            <person name="Liang J."/>
        </authorList>
    </citation>
    <scope>NUCLEOTIDE SEQUENCE [LARGE SCALE GENOMIC DNA]</scope>
    <source>
        <strain evidence="13 14">LJC006</strain>
    </source>
</reference>
<keyword evidence="10" id="KW-0175">Coiled coil</keyword>
<dbReference type="GO" id="GO:0005886">
    <property type="term" value="C:plasma membrane"/>
    <property type="evidence" value="ECO:0007669"/>
    <property type="project" value="UniProtKB-SubCell"/>
</dbReference>
<keyword evidence="5 9" id="KW-0997">Cell inner membrane</keyword>
<keyword evidence="3 9" id="KW-0813">Transport</keyword>
<comment type="subcellular location">
    <subcellularLocation>
        <location evidence="1 9">Cell inner membrane</location>
        <topology evidence="1 9">Single-pass membrane protein</topology>
    </subcellularLocation>
</comment>
<evidence type="ECO:0000259" key="12">
    <source>
        <dbReference type="Pfam" id="PF26002"/>
    </source>
</evidence>
<sequence length="441" mass="49839">MIESISYRNIIIENNNNLIKQITTFIVITLVVFLAWGCLVKLESASVSSGIVIVESKKKNIQHLEGGIVESVFVTEGQRVNKGQPLLKVSDISSNSKLNQIKLTLISYKLQYMRLIAERNNKSSFTPEIDFDGNPLLNSEVATMIQNQKSLFFSRISMQQKEISILDSRLVGAKNLITSTKQMIEQKEKVLNYLDQEIQMHEKLIDKGYTSKQKILELKRSEASLQSDIISMQSNIEDNKSTINELNKQKKAVTDRNLSDIEDQLSTVRNKIVDLSSQLQSQNDLQSRTIIRSPSDGVVMNMQINTAGEIINPAQTIMEIVPDNDKLIIQTLIKPTDIDVVKVGQNAEIRFTAYNFRTTPLIKGTVTLVDADRSMVKEGDKENSGYKVQIMLDPTSLSRDKELNLYPGMPVEVYILNKEKSPISYLVEPFENSLSKAFREN</sequence>
<evidence type="ECO:0000256" key="1">
    <source>
        <dbReference type="ARBA" id="ARBA00004377"/>
    </source>
</evidence>
<keyword evidence="8 9" id="KW-0472">Membrane</keyword>
<dbReference type="Proteomes" id="UP000281112">
    <property type="component" value="Unassembled WGS sequence"/>
</dbReference>
<evidence type="ECO:0000256" key="9">
    <source>
        <dbReference type="RuleBase" id="RU365093"/>
    </source>
</evidence>
<feature type="coiled-coil region" evidence="10">
    <location>
        <begin position="229"/>
        <end position="278"/>
    </location>
</feature>
<dbReference type="RefSeq" id="WP_124936016.1">
    <property type="nucleotide sequence ID" value="NZ_RJVQ01000002.1"/>
</dbReference>
<evidence type="ECO:0000256" key="4">
    <source>
        <dbReference type="ARBA" id="ARBA00022475"/>
    </source>
</evidence>
<evidence type="ECO:0000256" key="6">
    <source>
        <dbReference type="ARBA" id="ARBA00022692"/>
    </source>
</evidence>
<feature type="domain" description="AprE-like long alpha-helical hairpin" evidence="11">
    <location>
        <begin position="96"/>
        <end position="284"/>
    </location>
</feature>
<evidence type="ECO:0000256" key="3">
    <source>
        <dbReference type="ARBA" id="ARBA00022448"/>
    </source>
</evidence>
<evidence type="ECO:0000313" key="13">
    <source>
        <dbReference type="EMBL" id="RQW63896.1"/>
    </source>
</evidence>
<feature type="domain" description="AprE-like beta-barrel" evidence="12">
    <location>
        <begin position="327"/>
        <end position="416"/>
    </location>
</feature>
<dbReference type="EMBL" id="RJVQ01000002">
    <property type="protein sequence ID" value="RQW63896.1"/>
    <property type="molecule type" value="Genomic_DNA"/>
</dbReference>
<evidence type="ECO:0000259" key="11">
    <source>
        <dbReference type="Pfam" id="PF25994"/>
    </source>
</evidence>
<evidence type="ECO:0000313" key="14">
    <source>
        <dbReference type="Proteomes" id="UP000281112"/>
    </source>
</evidence>
<dbReference type="PANTHER" id="PTHR30386:SF17">
    <property type="entry name" value="ALKALINE PROTEASE SECRETION PROTEIN APRE"/>
    <property type="match status" value="1"/>
</dbReference>
<evidence type="ECO:0000256" key="7">
    <source>
        <dbReference type="ARBA" id="ARBA00022989"/>
    </source>
</evidence>
<dbReference type="PRINTS" id="PR01490">
    <property type="entry name" value="RTXTOXIND"/>
</dbReference>
<evidence type="ECO:0000256" key="8">
    <source>
        <dbReference type="ARBA" id="ARBA00023136"/>
    </source>
</evidence>
<protein>
    <recommendedName>
        <fullName evidence="9">Membrane fusion protein (MFP) family protein</fullName>
    </recommendedName>
</protein>
<name>A0A3N9U700_9VIBR</name>
<keyword evidence="4 9" id="KW-1003">Cell membrane</keyword>
<dbReference type="OrthoDB" id="9775513at2"/>
<feature type="transmembrane region" description="Helical" evidence="9">
    <location>
        <begin position="21"/>
        <end position="42"/>
    </location>
</feature>
<evidence type="ECO:0000256" key="10">
    <source>
        <dbReference type="SAM" id="Coils"/>
    </source>
</evidence>
<dbReference type="InterPro" id="IPR058982">
    <property type="entry name" value="Beta-barrel_AprE"/>
</dbReference>